<comment type="caution">
    <text evidence="3">The sequence shown here is derived from an EMBL/GenBank/DDBJ whole genome shotgun (WGS) entry which is preliminary data.</text>
</comment>
<name>A0A8S2SSG2_9BILA</name>
<organism evidence="3 4">
    <name type="scientific">Didymodactylos carnosus</name>
    <dbReference type="NCBI Taxonomy" id="1234261"/>
    <lineage>
        <taxon>Eukaryota</taxon>
        <taxon>Metazoa</taxon>
        <taxon>Spiralia</taxon>
        <taxon>Gnathifera</taxon>
        <taxon>Rotifera</taxon>
        <taxon>Eurotatoria</taxon>
        <taxon>Bdelloidea</taxon>
        <taxon>Philodinida</taxon>
        <taxon>Philodinidae</taxon>
        <taxon>Didymodactylos</taxon>
    </lineage>
</organism>
<proteinExistence type="predicted"/>
<dbReference type="AlphaFoldDB" id="A0A8S2SSG2"/>
<evidence type="ECO:0000313" key="3">
    <source>
        <dbReference type="EMBL" id="CAF4239628.1"/>
    </source>
</evidence>
<gene>
    <name evidence="2" type="ORF">OVA965_LOCUS34548</name>
    <name evidence="3" type="ORF">TMI583_LOCUS35471</name>
</gene>
<evidence type="ECO:0000313" key="4">
    <source>
        <dbReference type="Proteomes" id="UP000682733"/>
    </source>
</evidence>
<dbReference type="EMBL" id="CAJNOK010029123">
    <property type="protein sequence ID" value="CAF1443844.1"/>
    <property type="molecule type" value="Genomic_DNA"/>
</dbReference>
<sequence length="101" mass="11381">MPAPSLRRKHSEAAASNRWNTEKLDEKQASSDQDDEFAVFLLCHDESTFRSGGVSAKRWTIDNQTPFFNKGRGRSHMVSDFLVAHPSGPFLALTHSEYKQA</sequence>
<feature type="non-terminal residue" evidence="3">
    <location>
        <position position="1"/>
    </location>
</feature>
<evidence type="ECO:0000313" key="2">
    <source>
        <dbReference type="EMBL" id="CAF1443844.1"/>
    </source>
</evidence>
<dbReference type="EMBL" id="CAJOBA010050935">
    <property type="protein sequence ID" value="CAF4239628.1"/>
    <property type="molecule type" value="Genomic_DNA"/>
</dbReference>
<feature type="region of interest" description="Disordered" evidence="1">
    <location>
        <begin position="1"/>
        <end position="32"/>
    </location>
</feature>
<dbReference type="Proteomes" id="UP000677228">
    <property type="component" value="Unassembled WGS sequence"/>
</dbReference>
<dbReference type="Proteomes" id="UP000682733">
    <property type="component" value="Unassembled WGS sequence"/>
</dbReference>
<feature type="compositionally biased region" description="Basic and acidic residues" evidence="1">
    <location>
        <begin position="20"/>
        <end position="29"/>
    </location>
</feature>
<evidence type="ECO:0000256" key="1">
    <source>
        <dbReference type="SAM" id="MobiDB-lite"/>
    </source>
</evidence>
<accession>A0A8S2SSG2</accession>
<reference evidence="3" key="1">
    <citation type="submission" date="2021-02" db="EMBL/GenBank/DDBJ databases">
        <authorList>
            <person name="Nowell W R."/>
        </authorList>
    </citation>
    <scope>NUCLEOTIDE SEQUENCE</scope>
</reference>
<protein>
    <submittedName>
        <fullName evidence="3">Uncharacterized protein</fullName>
    </submittedName>
</protein>
<feature type="compositionally biased region" description="Basic residues" evidence="1">
    <location>
        <begin position="1"/>
        <end position="10"/>
    </location>
</feature>